<dbReference type="Gene3D" id="3.40.50.1010">
    <property type="entry name" value="5'-nuclease"/>
    <property type="match status" value="1"/>
</dbReference>
<keyword evidence="8" id="KW-1185">Reference proteome</keyword>
<dbReference type="Proteomes" id="UP000236736">
    <property type="component" value="Unassembled WGS sequence"/>
</dbReference>
<evidence type="ECO:0000256" key="3">
    <source>
        <dbReference type="ARBA" id="ARBA00022723"/>
    </source>
</evidence>
<evidence type="ECO:0000313" key="8">
    <source>
        <dbReference type="Proteomes" id="UP000236736"/>
    </source>
</evidence>
<accession>A0A1H5W1I9</accession>
<sequence>MILVDSSVWISYLNGKNTKEAEFLSRFIGVENILMTDLIFFEILQGYRDDAVFNDVKSFLDEFPFAILGSQELALKSAQNYRFLRKKGITIRKTINSYIATFCIEKDIALLHSDKNYEPFVEHLGLKSIF</sequence>
<evidence type="ECO:0000256" key="2">
    <source>
        <dbReference type="ARBA" id="ARBA00022722"/>
    </source>
</evidence>
<keyword evidence="2" id="KW-0540">Nuclease</keyword>
<evidence type="ECO:0000256" key="4">
    <source>
        <dbReference type="ARBA" id="ARBA00022801"/>
    </source>
</evidence>
<gene>
    <name evidence="7" type="ORF">SAMN03080598_01902</name>
</gene>
<dbReference type="PANTHER" id="PTHR42740">
    <property type="entry name" value="RIBONUCLEASE VAPC3"/>
    <property type="match status" value="1"/>
</dbReference>
<dbReference type="GO" id="GO:0004540">
    <property type="term" value="F:RNA nuclease activity"/>
    <property type="evidence" value="ECO:0007669"/>
    <property type="project" value="TreeGrafter"/>
</dbReference>
<evidence type="ECO:0000256" key="5">
    <source>
        <dbReference type="ARBA" id="ARBA00022842"/>
    </source>
</evidence>
<proteinExistence type="predicted"/>
<dbReference type="CDD" id="cd18760">
    <property type="entry name" value="PIN_MtVapC3-like"/>
    <property type="match status" value="1"/>
</dbReference>
<keyword evidence="5" id="KW-0460">Magnesium</keyword>
<dbReference type="EMBL" id="FNVR01000008">
    <property type="protein sequence ID" value="SEF92667.1"/>
    <property type="molecule type" value="Genomic_DNA"/>
</dbReference>
<dbReference type="GO" id="GO:0016787">
    <property type="term" value="F:hydrolase activity"/>
    <property type="evidence" value="ECO:0007669"/>
    <property type="project" value="UniProtKB-KW"/>
</dbReference>
<dbReference type="STRING" id="1120964.GCA_001313265_02628"/>
<dbReference type="PANTHER" id="PTHR42740:SF1">
    <property type="entry name" value="RIBONUCLEASE VAPC3"/>
    <property type="match status" value="1"/>
</dbReference>
<keyword evidence="3" id="KW-0479">Metal-binding</keyword>
<reference evidence="8" key="1">
    <citation type="submission" date="2016-10" db="EMBL/GenBank/DDBJ databases">
        <authorList>
            <person name="Varghese N."/>
            <person name="Submissions S."/>
        </authorList>
    </citation>
    <scope>NUCLEOTIDE SEQUENCE [LARGE SCALE GENOMIC DNA]</scope>
    <source>
        <strain evidence="8">DSM 17298</strain>
    </source>
</reference>
<protein>
    <recommendedName>
        <fullName evidence="6">PIN domain-containing protein</fullName>
    </recommendedName>
</protein>
<evidence type="ECO:0000256" key="1">
    <source>
        <dbReference type="ARBA" id="ARBA00022649"/>
    </source>
</evidence>
<evidence type="ECO:0000313" key="7">
    <source>
        <dbReference type="EMBL" id="SEF92667.1"/>
    </source>
</evidence>
<dbReference type="InterPro" id="IPR051749">
    <property type="entry name" value="PINc/VapC_TA_RNase"/>
</dbReference>
<keyword evidence="4" id="KW-0378">Hydrolase</keyword>
<organism evidence="7 8">
    <name type="scientific">Algoriphagus boritolerans DSM 17298 = JCM 18970</name>
    <dbReference type="NCBI Taxonomy" id="1120964"/>
    <lineage>
        <taxon>Bacteria</taxon>
        <taxon>Pseudomonadati</taxon>
        <taxon>Bacteroidota</taxon>
        <taxon>Cytophagia</taxon>
        <taxon>Cytophagales</taxon>
        <taxon>Cyclobacteriaceae</taxon>
        <taxon>Algoriphagus</taxon>
    </lineage>
</organism>
<dbReference type="OrthoDB" id="9811788at2"/>
<dbReference type="Pfam" id="PF01850">
    <property type="entry name" value="PIN"/>
    <property type="match status" value="1"/>
</dbReference>
<dbReference type="GO" id="GO:0046872">
    <property type="term" value="F:metal ion binding"/>
    <property type="evidence" value="ECO:0007669"/>
    <property type="project" value="UniProtKB-KW"/>
</dbReference>
<name>A0A1H5W1I9_9BACT</name>
<dbReference type="InterPro" id="IPR002716">
    <property type="entry name" value="PIN_dom"/>
</dbReference>
<dbReference type="SUPFAM" id="SSF88723">
    <property type="entry name" value="PIN domain-like"/>
    <property type="match status" value="1"/>
</dbReference>
<dbReference type="InterPro" id="IPR029060">
    <property type="entry name" value="PIN-like_dom_sf"/>
</dbReference>
<feature type="domain" description="PIN" evidence="6">
    <location>
        <begin position="2"/>
        <end position="117"/>
    </location>
</feature>
<dbReference type="AlphaFoldDB" id="A0A1H5W1I9"/>
<evidence type="ECO:0000259" key="6">
    <source>
        <dbReference type="Pfam" id="PF01850"/>
    </source>
</evidence>
<keyword evidence="1" id="KW-1277">Toxin-antitoxin system</keyword>